<evidence type="ECO:0000313" key="1">
    <source>
        <dbReference type="EMBL" id="OGC21028.1"/>
    </source>
</evidence>
<gene>
    <name evidence="1" type="ORF">A2310_00730</name>
</gene>
<reference evidence="1 2" key="1">
    <citation type="journal article" date="2016" name="Nat. Commun.">
        <title>Thousands of microbial genomes shed light on interconnected biogeochemical processes in an aquifer system.</title>
        <authorList>
            <person name="Anantharaman K."/>
            <person name="Brown C.T."/>
            <person name="Hug L.A."/>
            <person name="Sharon I."/>
            <person name="Castelle C.J."/>
            <person name="Probst A.J."/>
            <person name="Thomas B.C."/>
            <person name="Singh A."/>
            <person name="Wilkins M.J."/>
            <person name="Karaoz U."/>
            <person name="Brodie E.L."/>
            <person name="Williams K.H."/>
            <person name="Hubbard S.S."/>
            <person name="Banfield J.F."/>
        </authorList>
    </citation>
    <scope>NUCLEOTIDE SEQUENCE [LARGE SCALE GENOMIC DNA]</scope>
</reference>
<organism evidence="1 2">
    <name type="scientific">candidate division WOR-1 bacterium RIFOXYB2_FULL_37_13</name>
    <dbReference type="NCBI Taxonomy" id="1802579"/>
    <lineage>
        <taxon>Bacteria</taxon>
        <taxon>Bacillati</taxon>
        <taxon>Saganbacteria</taxon>
    </lineage>
</organism>
<dbReference type="Proteomes" id="UP000178417">
    <property type="component" value="Unassembled WGS sequence"/>
</dbReference>
<dbReference type="EMBL" id="MEUB01000051">
    <property type="protein sequence ID" value="OGC21028.1"/>
    <property type="molecule type" value="Genomic_DNA"/>
</dbReference>
<accession>A0A1F4SKP4</accession>
<protein>
    <submittedName>
        <fullName evidence="1">Uncharacterized protein</fullName>
    </submittedName>
</protein>
<dbReference type="AlphaFoldDB" id="A0A1F4SKP4"/>
<proteinExistence type="predicted"/>
<evidence type="ECO:0000313" key="2">
    <source>
        <dbReference type="Proteomes" id="UP000178417"/>
    </source>
</evidence>
<sequence>MGKDKPQKHIINKTDWRLTGQEKYLQNAILTWQKYKMPRPRWDHDHCEFCGIKFIEQLDNEILNEGYSTKDKHHWICKNYFLDFQEMFHMCGVQIII</sequence>
<name>A0A1F4SKP4_UNCSA</name>
<comment type="caution">
    <text evidence="1">The sequence shown here is derived from an EMBL/GenBank/DDBJ whole genome shotgun (WGS) entry which is preliminary data.</text>
</comment>